<feature type="domain" description="RNase H type-1" evidence="2">
    <location>
        <begin position="356"/>
        <end position="426"/>
    </location>
</feature>
<dbReference type="Pfam" id="PF13456">
    <property type="entry name" value="RVT_3"/>
    <property type="match status" value="1"/>
</dbReference>
<evidence type="ECO:0000259" key="4">
    <source>
        <dbReference type="Pfam" id="PF17921"/>
    </source>
</evidence>
<feature type="domain" description="Reverse transcriptase/retrotransposon-derived protein RNase H-like" evidence="3">
    <location>
        <begin position="214"/>
        <end position="305"/>
    </location>
</feature>
<name>A0AAV3PNG2_LITER</name>
<dbReference type="InterPro" id="IPR041577">
    <property type="entry name" value="RT_RNaseH_2"/>
</dbReference>
<comment type="caution">
    <text evidence="5">The sequence shown here is derived from an EMBL/GenBank/DDBJ whole genome shotgun (WGS) entry which is preliminary data.</text>
</comment>
<dbReference type="Gene3D" id="1.10.340.70">
    <property type="match status" value="1"/>
</dbReference>
<evidence type="ECO:0000259" key="2">
    <source>
        <dbReference type="Pfam" id="PF13456"/>
    </source>
</evidence>
<dbReference type="PANTHER" id="PTHR48475:SF2">
    <property type="entry name" value="RIBONUCLEASE H"/>
    <property type="match status" value="1"/>
</dbReference>
<dbReference type="Pfam" id="PF17921">
    <property type="entry name" value="Integrase_H2C2"/>
    <property type="match status" value="1"/>
</dbReference>
<dbReference type="SUPFAM" id="SSF56672">
    <property type="entry name" value="DNA/RNA polymerases"/>
    <property type="match status" value="1"/>
</dbReference>
<dbReference type="Pfam" id="PF17919">
    <property type="entry name" value="RT_RNaseH_2"/>
    <property type="match status" value="1"/>
</dbReference>
<evidence type="ECO:0000259" key="3">
    <source>
        <dbReference type="Pfam" id="PF17919"/>
    </source>
</evidence>
<dbReference type="Gene3D" id="3.30.70.270">
    <property type="match status" value="2"/>
</dbReference>
<dbReference type="GO" id="GO:0003676">
    <property type="term" value="F:nucleic acid binding"/>
    <property type="evidence" value="ECO:0007669"/>
    <property type="project" value="InterPro"/>
</dbReference>
<dbReference type="InterPro" id="IPR041588">
    <property type="entry name" value="Integrase_H2C2"/>
</dbReference>
<dbReference type="InterPro" id="IPR012337">
    <property type="entry name" value="RNaseH-like_sf"/>
</dbReference>
<feature type="domain" description="Reverse transcriptase" evidence="1">
    <location>
        <begin position="77"/>
        <end position="148"/>
    </location>
</feature>
<evidence type="ECO:0000259" key="1">
    <source>
        <dbReference type="Pfam" id="PF00078"/>
    </source>
</evidence>
<keyword evidence="6" id="KW-1185">Reference proteome</keyword>
<protein>
    <submittedName>
        <fullName evidence="5">Uncharacterized protein</fullName>
    </submittedName>
</protein>
<dbReference type="PANTHER" id="PTHR48475">
    <property type="entry name" value="RIBONUCLEASE H"/>
    <property type="match status" value="1"/>
</dbReference>
<dbReference type="InterPro" id="IPR002156">
    <property type="entry name" value="RNaseH_domain"/>
</dbReference>
<organism evidence="5 6">
    <name type="scientific">Lithospermum erythrorhizon</name>
    <name type="common">Purple gromwell</name>
    <name type="synonym">Lithospermum officinale var. erythrorhizon</name>
    <dbReference type="NCBI Taxonomy" id="34254"/>
    <lineage>
        <taxon>Eukaryota</taxon>
        <taxon>Viridiplantae</taxon>
        <taxon>Streptophyta</taxon>
        <taxon>Embryophyta</taxon>
        <taxon>Tracheophyta</taxon>
        <taxon>Spermatophyta</taxon>
        <taxon>Magnoliopsida</taxon>
        <taxon>eudicotyledons</taxon>
        <taxon>Gunneridae</taxon>
        <taxon>Pentapetalae</taxon>
        <taxon>asterids</taxon>
        <taxon>lamiids</taxon>
        <taxon>Boraginales</taxon>
        <taxon>Boraginaceae</taxon>
        <taxon>Boraginoideae</taxon>
        <taxon>Lithospermeae</taxon>
        <taxon>Lithospermum</taxon>
    </lineage>
</organism>
<dbReference type="Proteomes" id="UP001454036">
    <property type="component" value="Unassembled WGS sequence"/>
</dbReference>
<evidence type="ECO:0000313" key="5">
    <source>
        <dbReference type="EMBL" id="GAA0151850.1"/>
    </source>
</evidence>
<gene>
    <name evidence="5" type="ORF">LIER_10478</name>
</gene>
<dbReference type="AlphaFoldDB" id="A0AAV3PNG2"/>
<dbReference type="CDD" id="cd01647">
    <property type="entry name" value="RT_LTR"/>
    <property type="match status" value="1"/>
</dbReference>
<dbReference type="InterPro" id="IPR000477">
    <property type="entry name" value="RT_dom"/>
</dbReference>
<dbReference type="EMBL" id="BAABME010001863">
    <property type="protein sequence ID" value="GAA0151850.1"/>
    <property type="molecule type" value="Genomic_DNA"/>
</dbReference>
<feature type="domain" description="Integrase zinc-binding" evidence="4">
    <location>
        <begin position="432"/>
        <end position="492"/>
    </location>
</feature>
<dbReference type="InterPro" id="IPR043502">
    <property type="entry name" value="DNA/RNA_pol_sf"/>
</dbReference>
<accession>A0AAV3PNG2</accession>
<evidence type="ECO:0000313" key="6">
    <source>
        <dbReference type="Proteomes" id="UP001454036"/>
    </source>
</evidence>
<dbReference type="Pfam" id="PF00078">
    <property type="entry name" value="RVT_1"/>
    <property type="match status" value="1"/>
</dbReference>
<dbReference type="GO" id="GO:0004523">
    <property type="term" value="F:RNA-DNA hybrid ribonuclease activity"/>
    <property type="evidence" value="ECO:0007669"/>
    <property type="project" value="InterPro"/>
</dbReference>
<sequence>MPGMDAELSLHILHLDPSFRPVEQKKRNFSDEKNPAIQKEVEELVKTNAIREFEFPEWIANMVIMKKPNNRLKNPWATYQRMVNRVFKEQIGRNMEIYVDDILVKSRRSDDHLGNLRETLDVLRSPCLRINTKKCSFGLTSGKFLSFMISKRGIEPNPDKIEAILNMKPPTSYKKVQRPTGCLAALSRFISKSGDRNLPFLKKIQQASKEPFLWDEEREKAFAELKEYLRSPKLLTRPEGVEELQLYLAISEGEVGCILVMDKEGSQRSINYVSHLLHGAEESFPLIDKFIFAVVIATRKLSRHISRHILSNVKAHALTDFIVECTTRIPEEVQGPREGKLEEIPLWKLYFDRASNEKGSGAGILIDGPKGEVFEYALRFSFNVTNNEVEYEAMIIGHQIAQTLKIRRLLIPNDPRGAVQTISPRSSPFLCPPETKIDQTLYEVHEGHVSGHHIGGNSLALKITRERYCWPTIMNDAMEYVKTCGVCQRMQPIPRHPVTEMSPMVCPIQFPMWGINLVGQFLRPPVKYKDVVVEVDYFSK</sequence>
<proteinExistence type="predicted"/>
<dbReference type="InterPro" id="IPR043128">
    <property type="entry name" value="Rev_trsase/Diguanyl_cyclase"/>
</dbReference>
<dbReference type="SUPFAM" id="SSF53098">
    <property type="entry name" value="Ribonuclease H-like"/>
    <property type="match status" value="1"/>
</dbReference>
<reference evidence="5 6" key="1">
    <citation type="submission" date="2024-01" db="EMBL/GenBank/DDBJ databases">
        <title>The complete chloroplast genome sequence of Lithospermum erythrorhizon: insights into the phylogenetic relationship among Boraginaceae species and the maternal lineages of purple gromwells.</title>
        <authorList>
            <person name="Okada T."/>
            <person name="Watanabe K."/>
        </authorList>
    </citation>
    <scope>NUCLEOTIDE SEQUENCE [LARGE SCALE GENOMIC DNA]</scope>
</reference>